<comment type="caution">
    <text evidence="2">The sequence shown here is derived from an EMBL/GenBank/DDBJ whole genome shotgun (WGS) entry which is preliminary data.</text>
</comment>
<protein>
    <submittedName>
        <fullName evidence="2">Uncharacterized protein</fullName>
    </submittedName>
</protein>
<evidence type="ECO:0000313" key="2">
    <source>
        <dbReference type="EMBL" id="KAF5099846.1"/>
    </source>
</evidence>
<dbReference type="AlphaFoldDB" id="A0A9P5G6C4"/>
<feature type="region of interest" description="Disordered" evidence="1">
    <location>
        <begin position="1"/>
        <end position="29"/>
    </location>
</feature>
<accession>A0A9P5G6C4</accession>
<evidence type="ECO:0000256" key="1">
    <source>
        <dbReference type="SAM" id="MobiDB-lite"/>
    </source>
</evidence>
<name>A0A9P5G6C4_GEOCN</name>
<sequence length="161" mass="17259">MSLSRSLTQRLSNKIHRSNSVKQQQKEEDQFVSINYDTVEEPKKQPQTLKRAASILSRSSSSKALSAVSTTTSIATTPAALASPASGRGHKHNVSVSSSGSSCYSTSMASSVQTNLDDQAFHASISALNMPLAKNETSEADAVAMKILERVDSEGELNWTL</sequence>
<feature type="compositionally biased region" description="Polar residues" evidence="1">
    <location>
        <begin position="1"/>
        <end position="12"/>
    </location>
</feature>
<reference evidence="2" key="2">
    <citation type="submission" date="2020-01" db="EMBL/GenBank/DDBJ databases">
        <authorList>
            <person name="Perkins V."/>
            <person name="Lessard M.-H."/>
            <person name="Dugat-Bony E."/>
            <person name="Frenette M."/>
            <person name="Labrie S."/>
        </authorList>
    </citation>
    <scope>NUCLEOTIDE SEQUENCE</scope>
    <source>
        <strain evidence="2">LMA-70</strain>
    </source>
</reference>
<reference evidence="2" key="1">
    <citation type="journal article" date="2020" name="Front. Microbiol.">
        <title>Phenotypic and Genetic Characterization of the Cheese Ripening Yeast Geotrichum candidum.</title>
        <authorList>
            <person name="Perkins V."/>
            <person name="Vignola S."/>
            <person name="Lessard M.H."/>
            <person name="Plante P.L."/>
            <person name="Corbeil J."/>
            <person name="Dugat-Bony E."/>
            <person name="Frenette M."/>
            <person name="Labrie S."/>
        </authorList>
    </citation>
    <scope>NUCLEOTIDE SEQUENCE</scope>
    <source>
        <strain evidence="2">LMA-70</strain>
    </source>
</reference>
<feature type="region of interest" description="Disordered" evidence="1">
    <location>
        <begin position="81"/>
        <end position="101"/>
    </location>
</feature>
<dbReference type="EMBL" id="QQZK01000054">
    <property type="protein sequence ID" value="KAF5099846.1"/>
    <property type="molecule type" value="Genomic_DNA"/>
</dbReference>
<gene>
    <name evidence="2" type="ORF">DV451_002775</name>
</gene>
<proteinExistence type="predicted"/>
<dbReference type="Proteomes" id="UP000750522">
    <property type="component" value="Unassembled WGS sequence"/>
</dbReference>
<organism evidence="2 3">
    <name type="scientific">Geotrichum candidum</name>
    <name type="common">Oospora lactis</name>
    <name type="synonym">Dipodascus geotrichum</name>
    <dbReference type="NCBI Taxonomy" id="1173061"/>
    <lineage>
        <taxon>Eukaryota</taxon>
        <taxon>Fungi</taxon>
        <taxon>Dikarya</taxon>
        <taxon>Ascomycota</taxon>
        <taxon>Saccharomycotina</taxon>
        <taxon>Dipodascomycetes</taxon>
        <taxon>Dipodascales</taxon>
        <taxon>Dipodascaceae</taxon>
        <taxon>Geotrichum</taxon>
    </lineage>
</organism>
<evidence type="ECO:0000313" key="3">
    <source>
        <dbReference type="Proteomes" id="UP000750522"/>
    </source>
</evidence>